<dbReference type="InterPro" id="IPR011095">
    <property type="entry name" value="Dala_Dala_lig_C"/>
</dbReference>
<evidence type="ECO:0000256" key="2">
    <source>
        <dbReference type="ARBA" id="ARBA00022598"/>
    </source>
</evidence>
<keyword evidence="3" id="KW-0547">Nucleotide-binding</keyword>
<dbReference type="GO" id="GO:0005524">
    <property type="term" value="F:ATP binding"/>
    <property type="evidence" value="ECO:0007669"/>
    <property type="project" value="UniProtKB-UniRule"/>
</dbReference>
<dbReference type="PANTHER" id="PTHR23132:SF23">
    <property type="entry name" value="D-ALANINE--D-ALANINE LIGASE B"/>
    <property type="match status" value="1"/>
</dbReference>
<protein>
    <submittedName>
        <fullName evidence="5">D-alanine--D-alanine ligase</fullName>
    </submittedName>
</protein>
<accession>A0A7T5R2M2</accession>
<keyword evidence="3" id="KW-0067">ATP-binding</keyword>
<feature type="domain" description="ATP-grasp" evidence="4">
    <location>
        <begin position="120"/>
        <end position="335"/>
    </location>
</feature>
<gene>
    <name evidence="5" type="ORF">HYS17_00855</name>
</gene>
<dbReference type="PROSITE" id="PS50975">
    <property type="entry name" value="ATP_GRASP"/>
    <property type="match status" value="1"/>
</dbReference>
<comment type="similarity">
    <text evidence="1">Belongs to the D-alanine--D-alanine ligase family.</text>
</comment>
<evidence type="ECO:0000313" key="5">
    <source>
        <dbReference type="EMBL" id="QQG36374.1"/>
    </source>
</evidence>
<evidence type="ECO:0000313" key="6">
    <source>
        <dbReference type="Proteomes" id="UP000595362"/>
    </source>
</evidence>
<dbReference type="PANTHER" id="PTHR23132">
    <property type="entry name" value="D-ALANINE--D-ALANINE LIGASE"/>
    <property type="match status" value="1"/>
</dbReference>
<dbReference type="GO" id="GO:0008716">
    <property type="term" value="F:D-alanine-D-alanine ligase activity"/>
    <property type="evidence" value="ECO:0007669"/>
    <property type="project" value="InterPro"/>
</dbReference>
<keyword evidence="2 5" id="KW-0436">Ligase</keyword>
<dbReference type="SUPFAM" id="SSF56059">
    <property type="entry name" value="Glutathione synthetase ATP-binding domain-like"/>
    <property type="match status" value="1"/>
</dbReference>
<dbReference type="AlphaFoldDB" id="A0A7T5R2M2"/>
<dbReference type="InterPro" id="IPR011761">
    <property type="entry name" value="ATP-grasp"/>
</dbReference>
<dbReference type="Proteomes" id="UP000595362">
    <property type="component" value="Chromosome"/>
</dbReference>
<evidence type="ECO:0000256" key="1">
    <source>
        <dbReference type="ARBA" id="ARBA00010871"/>
    </source>
</evidence>
<dbReference type="EMBL" id="CP066681">
    <property type="protein sequence ID" value="QQG36374.1"/>
    <property type="molecule type" value="Genomic_DNA"/>
</dbReference>
<dbReference type="Pfam" id="PF07478">
    <property type="entry name" value="Dala_Dala_lig_C"/>
    <property type="match status" value="1"/>
</dbReference>
<organism evidence="5 6">
    <name type="scientific">Micavibrio aeruginosavorus</name>
    <dbReference type="NCBI Taxonomy" id="349221"/>
    <lineage>
        <taxon>Bacteria</taxon>
        <taxon>Pseudomonadati</taxon>
        <taxon>Bdellovibrionota</taxon>
        <taxon>Bdellovibrionia</taxon>
        <taxon>Bdellovibrionales</taxon>
        <taxon>Pseudobdellovibrionaceae</taxon>
        <taxon>Micavibrio</taxon>
    </lineage>
</organism>
<dbReference type="GO" id="GO:0046872">
    <property type="term" value="F:metal ion binding"/>
    <property type="evidence" value="ECO:0007669"/>
    <property type="project" value="InterPro"/>
</dbReference>
<evidence type="ECO:0000256" key="3">
    <source>
        <dbReference type="PROSITE-ProRule" id="PRU00409"/>
    </source>
</evidence>
<dbReference type="Gene3D" id="3.30.470.20">
    <property type="entry name" value="ATP-grasp fold, B domain"/>
    <property type="match status" value="1"/>
</dbReference>
<dbReference type="InterPro" id="IPR013815">
    <property type="entry name" value="ATP_grasp_subdomain_1"/>
</dbReference>
<dbReference type="Gene3D" id="3.30.1490.20">
    <property type="entry name" value="ATP-grasp fold, A domain"/>
    <property type="match status" value="1"/>
</dbReference>
<name>A0A7T5R2M2_9BACT</name>
<sequence>MLINPVFTRIAVLLGDPRQTDAVKPDNRFSQEDLAEIDTLKNTLATLNEYSFFYLDDHATLIEDLRRTKPDLVLNFCDNGFNNNPRQEMHVPALLEMLGLPYSGAGADCLLLSYDKFIVNQFAKQLNIPTPKETLLTGNSCAIEDWDIFPAMVKPNAADNSVGIDIRSVVHDRASLRAQIGRLRNDMGIEDILVQEFLPGTEYRVTMIGNTGHGFTYLPTFEWDYSKLPANVPHILTHESKYDINGPYDNLKSRHSVLSPELRQPMERYSEALFKALRCRDCAKIDYRLDKDGQLRLVEFNPNPSWDEGAYINQEDIDKGYHYVDILRLLLEVAQIRYAQEATNSRRHA</sequence>
<proteinExistence type="inferred from homology"/>
<evidence type="ECO:0000259" key="4">
    <source>
        <dbReference type="PROSITE" id="PS50975"/>
    </source>
</evidence>
<reference evidence="5 6" key="1">
    <citation type="submission" date="2020-07" db="EMBL/GenBank/DDBJ databases">
        <title>Huge and variable diversity of episymbiotic CPR bacteria and DPANN archaea in groundwater ecosystems.</title>
        <authorList>
            <person name="He C.Y."/>
            <person name="Keren R."/>
            <person name="Whittaker M."/>
            <person name="Farag I.F."/>
            <person name="Doudna J."/>
            <person name="Cate J.H.D."/>
            <person name="Banfield J.F."/>
        </authorList>
    </citation>
    <scope>NUCLEOTIDE SEQUENCE [LARGE SCALE GENOMIC DNA]</scope>
    <source>
        <strain evidence="5">NC_groundwater_70_Ag_B-0.1um_54_66</strain>
    </source>
</reference>